<dbReference type="InterPro" id="IPR017853">
    <property type="entry name" value="GH"/>
</dbReference>
<reference evidence="2" key="1">
    <citation type="submission" date="2016-10" db="EMBL/GenBank/DDBJ databases">
        <authorList>
            <person name="Varghese N."/>
            <person name="Submissions S."/>
        </authorList>
    </citation>
    <scope>NUCLEOTIDE SEQUENCE [LARGE SCALE GENOMIC DNA]</scope>
    <source>
        <strain evidence="2">Gh-67</strain>
    </source>
</reference>
<dbReference type="EMBL" id="FNCG01000006">
    <property type="protein sequence ID" value="SDG97910.1"/>
    <property type="molecule type" value="Genomic_DNA"/>
</dbReference>
<dbReference type="STRING" id="551996.SAMN05192573_1062"/>
<keyword evidence="2" id="KW-1185">Reference proteome</keyword>
<dbReference type="AlphaFoldDB" id="A0A1G7YPV6"/>
<name>A0A1G7YPV6_9SPHI</name>
<dbReference type="SUPFAM" id="SSF51445">
    <property type="entry name" value="(Trans)glycosidases"/>
    <property type="match status" value="1"/>
</dbReference>
<dbReference type="RefSeq" id="WP_091167679.1">
    <property type="nucleotide sequence ID" value="NZ_FNCG01000006.1"/>
</dbReference>
<evidence type="ECO:0000313" key="1">
    <source>
        <dbReference type="EMBL" id="SDG97910.1"/>
    </source>
</evidence>
<proteinExistence type="predicted"/>
<gene>
    <name evidence="1" type="ORF">SAMN05192573_1062</name>
</gene>
<evidence type="ECO:0000313" key="2">
    <source>
        <dbReference type="Proteomes" id="UP000199705"/>
    </source>
</evidence>
<dbReference type="Gene3D" id="3.20.20.80">
    <property type="entry name" value="Glycosidases"/>
    <property type="match status" value="1"/>
</dbReference>
<dbReference type="Proteomes" id="UP000199705">
    <property type="component" value="Unassembled WGS sequence"/>
</dbReference>
<accession>A0A1G7YPV6</accession>
<organism evidence="1 2">
    <name type="scientific">Mucilaginibacter gossypii</name>
    <dbReference type="NCBI Taxonomy" id="551996"/>
    <lineage>
        <taxon>Bacteria</taxon>
        <taxon>Pseudomonadati</taxon>
        <taxon>Bacteroidota</taxon>
        <taxon>Sphingobacteriia</taxon>
        <taxon>Sphingobacteriales</taxon>
        <taxon>Sphingobacteriaceae</taxon>
        <taxon>Mucilaginibacter</taxon>
    </lineage>
</organism>
<protein>
    <recommendedName>
        <fullName evidence="3">Agarase</fullName>
    </recommendedName>
</protein>
<sequence>MKIIILIGLFVAFSWAVFAQKSSSYRFVEAKKSNKDTVWTNYKTKTLVALSDFKSQTEPPLNKYGSWEMNKQKGTGYFRTEKINDRWWFIDPDGYPFINKGVAVFRPFTSEHQQKILKQKYGSVNNWYKHESTFLKDLGFNGAGAWSDVDLIRNSPSPMVYTVIVNAMGSYKADHIKRFGGKYKIAGWQGYRFDLVMVFDPEFDAYCDAAFKPLSKYKEDKYLLGYYSDNELPWKTDALDISLKNLAKDEPGYIAARKWLDQRKGKTSSLADITEADRLAFSGFYFDTYMQKVTAALKKYDPNHMYLGCRFNQQDRQELSNPEIFKVAGKYMDVISINHYRKWEPDSAQMADWEKWSGKPFLITEWYVKAQDSGLANNGGAGWIVKTQQDRGYFYENFALSLIKSKSCVGWHWFTYQDNDPDNLKTDLSNRDSNKGIVDSDYEYYNPLVQQIKELNKQVFNLVQYFDKRK</sequence>
<evidence type="ECO:0008006" key="3">
    <source>
        <dbReference type="Google" id="ProtNLM"/>
    </source>
</evidence>